<proteinExistence type="predicted"/>
<sequence length="110" mass="11832">MGFWSMPKEESGPGKASDGGPRPAPRSGPCGPCGDAEGPVYLLQRDDVRGVEQRVQLVQKGSLVTRALAVDPGPQQLLQGVSELVPKGTHGRRRNMRLQITNTITTNSWV</sequence>
<gene>
    <name evidence="2" type="ORF">EYF80_033375</name>
</gene>
<comment type="caution">
    <text evidence="2">The sequence shown here is derived from an EMBL/GenBank/DDBJ whole genome shotgun (WGS) entry which is preliminary data.</text>
</comment>
<evidence type="ECO:0000313" key="2">
    <source>
        <dbReference type="EMBL" id="TNN56414.1"/>
    </source>
</evidence>
<keyword evidence="3" id="KW-1185">Reference proteome</keyword>
<dbReference type="Proteomes" id="UP000314294">
    <property type="component" value="Unassembled WGS sequence"/>
</dbReference>
<dbReference type="AlphaFoldDB" id="A0A4Z2GUY6"/>
<dbReference type="EMBL" id="SRLO01000429">
    <property type="protein sequence ID" value="TNN56414.1"/>
    <property type="molecule type" value="Genomic_DNA"/>
</dbReference>
<accession>A0A4Z2GUY6</accession>
<evidence type="ECO:0000256" key="1">
    <source>
        <dbReference type="SAM" id="MobiDB-lite"/>
    </source>
</evidence>
<protein>
    <submittedName>
        <fullName evidence="2">Uncharacterized protein</fullName>
    </submittedName>
</protein>
<name>A0A4Z2GUY6_9TELE</name>
<feature type="region of interest" description="Disordered" evidence="1">
    <location>
        <begin position="1"/>
        <end position="38"/>
    </location>
</feature>
<evidence type="ECO:0000313" key="3">
    <source>
        <dbReference type="Proteomes" id="UP000314294"/>
    </source>
</evidence>
<organism evidence="2 3">
    <name type="scientific">Liparis tanakae</name>
    <name type="common">Tanaka's snailfish</name>
    <dbReference type="NCBI Taxonomy" id="230148"/>
    <lineage>
        <taxon>Eukaryota</taxon>
        <taxon>Metazoa</taxon>
        <taxon>Chordata</taxon>
        <taxon>Craniata</taxon>
        <taxon>Vertebrata</taxon>
        <taxon>Euteleostomi</taxon>
        <taxon>Actinopterygii</taxon>
        <taxon>Neopterygii</taxon>
        <taxon>Teleostei</taxon>
        <taxon>Neoteleostei</taxon>
        <taxon>Acanthomorphata</taxon>
        <taxon>Eupercaria</taxon>
        <taxon>Perciformes</taxon>
        <taxon>Cottioidei</taxon>
        <taxon>Cottales</taxon>
        <taxon>Liparidae</taxon>
        <taxon>Liparis</taxon>
    </lineage>
</organism>
<reference evidence="2 3" key="1">
    <citation type="submission" date="2019-03" db="EMBL/GenBank/DDBJ databases">
        <title>First draft genome of Liparis tanakae, snailfish: a comprehensive survey of snailfish specific genes.</title>
        <authorList>
            <person name="Kim W."/>
            <person name="Song I."/>
            <person name="Jeong J.-H."/>
            <person name="Kim D."/>
            <person name="Kim S."/>
            <person name="Ryu S."/>
            <person name="Song J.Y."/>
            <person name="Lee S.K."/>
        </authorList>
    </citation>
    <scope>NUCLEOTIDE SEQUENCE [LARGE SCALE GENOMIC DNA]</scope>
    <source>
        <tissue evidence="2">Muscle</tissue>
    </source>
</reference>